<gene>
    <name evidence="3" type="ORF">F53441_9503</name>
</gene>
<dbReference type="Gene3D" id="3.30.559.10">
    <property type="entry name" value="Chloramphenicol acetyltransferase-like domain"/>
    <property type="match status" value="2"/>
</dbReference>
<evidence type="ECO:0000259" key="2">
    <source>
        <dbReference type="Pfam" id="PF22664"/>
    </source>
</evidence>
<dbReference type="InterPro" id="IPR054710">
    <property type="entry name" value="Tri101-like_N"/>
</dbReference>
<keyword evidence="4" id="KW-1185">Reference proteome</keyword>
<dbReference type="GO" id="GO:0044550">
    <property type="term" value="P:secondary metabolite biosynthetic process"/>
    <property type="evidence" value="ECO:0007669"/>
    <property type="project" value="TreeGrafter"/>
</dbReference>
<dbReference type="InterPro" id="IPR050317">
    <property type="entry name" value="Plant_Fungal_Acyltransferase"/>
</dbReference>
<dbReference type="AlphaFoldDB" id="A0A8H4K8W5"/>
<comment type="caution">
    <text evidence="3">The sequence shown here is derived from an EMBL/GenBank/DDBJ whole genome shotgun (WGS) entry which is preliminary data.</text>
</comment>
<dbReference type="Proteomes" id="UP000605986">
    <property type="component" value="Unassembled WGS sequence"/>
</dbReference>
<dbReference type="OrthoDB" id="3548654at2759"/>
<organism evidence="3 4">
    <name type="scientific">Fusarium austroafricanum</name>
    <dbReference type="NCBI Taxonomy" id="2364996"/>
    <lineage>
        <taxon>Eukaryota</taxon>
        <taxon>Fungi</taxon>
        <taxon>Dikarya</taxon>
        <taxon>Ascomycota</taxon>
        <taxon>Pezizomycotina</taxon>
        <taxon>Sordariomycetes</taxon>
        <taxon>Hypocreomycetidae</taxon>
        <taxon>Hypocreales</taxon>
        <taxon>Nectriaceae</taxon>
        <taxon>Fusarium</taxon>
        <taxon>Fusarium concolor species complex</taxon>
    </lineage>
</organism>
<evidence type="ECO:0000256" key="1">
    <source>
        <dbReference type="ARBA" id="ARBA00022679"/>
    </source>
</evidence>
<reference evidence="3" key="1">
    <citation type="submission" date="2020-01" db="EMBL/GenBank/DDBJ databases">
        <title>Identification and distribution of gene clusters putatively required for synthesis of sphingolipid metabolism inhibitors in phylogenetically diverse species of the filamentous fungus Fusarium.</title>
        <authorList>
            <person name="Kim H.-S."/>
            <person name="Busman M."/>
            <person name="Brown D.W."/>
            <person name="Divon H."/>
            <person name="Uhlig S."/>
            <person name="Proctor R.H."/>
        </authorList>
    </citation>
    <scope>NUCLEOTIDE SEQUENCE</scope>
    <source>
        <strain evidence="3">NRRL 53441</strain>
    </source>
</reference>
<dbReference type="GO" id="GO:0016747">
    <property type="term" value="F:acyltransferase activity, transferring groups other than amino-acyl groups"/>
    <property type="evidence" value="ECO:0007669"/>
    <property type="project" value="TreeGrafter"/>
</dbReference>
<accession>A0A8H4K8W5</accession>
<evidence type="ECO:0000313" key="3">
    <source>
        <dbReference type="EMBL" id="KAF4446872.1"/>
    </source>
</evidence>
<dbReference type="EMBL" id="JAADJG010000432">
    <property type="protein sequence ID" value="KAF4446872.1"/>
    <property type="molecule type" value="Genomic_DNA"/>
</dbReference>
<name>A0A8H4K8W5_9HYPO</name>
<evidence type="ECO:0000313" key="4">
    <source>
        <dbReference type="Proteomes" id="UP000605986"/>
    </source>
</evidence>
<dbReference type="PANTHER" id="PTHR31642:SF310">
    <property type="entry name" value="FATTY ALCOHOL:CAFFEOYL-COA ACYLTRANSFERASE"/>
    <property type="match status" value="1"/>
</dbReference>
<proteinExistence type="predicted"/>
<dbReference type="InterPro" id="IPR023213">
    <property type="entry name" value="CAT-like_dom_sf"/>
</dbReference>
<sequence>MNSNAEIPLKVSDQRSSFGWTYSQLKNQGFPADAFVNESFDPGYQIPEGQGGIPVLEIHVRLIEGGLLLGIYGHHSVFDATGLNMIIKAFAQLTSHPTRALDNNQNLHLYADLPVAKDDETRTSSRSEFRLLLDKCIEYCLLPSPTGPTQFRIPVTDATLEKPGKTGRIFAIDNQQLRDLKLGIQRAVSIGPQNRPPSTFTCLAALVWAHTTKARLSSSGYLSSPSSIETASMKDARLLISVDWRHRAFTNVMGSSSGNAIALSIASVNTANVMAAYNADQNVAYSALSTLVQAIEDAVRSVDDDFVALRTALIRESPDPRLIGVDINPEDPYDFYFNTWRHFGTSTLWRLPGLGKNGCEDDVAPDALRRAQPAYSVGTGLLFPAGSDPDKFEVMIGLEMEAMVGLCADPSWQRWLK</sequence>
<keyword evidence="1 3" id="KW-0808">Transferase</keyword>
<feature type="domain" description="Trichothecene 3-O-acetyltransferase-like N-terminal" evidence="2">
    <location>
        <begin position="6"/>
        <end position="92"/>
    </location>
</feature>
<protein>
    <submittedName>
        <fullName evidence="3">Anthranilate n-hydroxycinnamoyl/benzoyltransferase</fullName>
    </submittedName>
</protein>
<dbReference type="Pfam" id="PF22664">
    <property type="entry name" value="TRI-like_N"/>
    <property type="match status" value="1"/>
</dbReference>
<dbReference type="PANTHER" id="PTHR31642">
    <property type="entry name" value="TRICHOTHECENE 3-O-ACETYLTRANSFERASE"/>
    <property type="match status" value="1"/>
</dbReference>